<dbReference type="EC" id="1.1.1.133" evidence="2"/>
<accession>A0A0W8IH80</accession>
<dbReference type="InterPro" id="IPR005913">
    <property type="entry name" value="dTDP_dehydrorham_reduct"/>
</dbReference>
<keyword evidence="2" id="KW-0521">NADP</keyword>
<dbReference type="STRING" id="767452.AVL62_07080"/>
<dbReference type="Proteomes" id="UP000054837">
    <property type="component" value="Unassembled WGS sequence"/>
</dbReference>
<dbReference type="OrthoDB" id="9803892at2"/>
<comment type="caution">
    <text evidence="4">The sequence shown here is derived from an EMBL/GenBank/DDBJ whole genome shotgun (WGS) entry which is preliminary data.</text>
</comment>
<dbReference type="PANTHER" id="PTHR10491">
    <property type="entry name" value="DTDP-4-DEHYDRORHAMNOSE REDUCTASE"/>
    <property type="match status" value="1"/>
</dbReference>
<dbReference type="EMBL" id="LQBL01000002">
    <property type="protein sequence ID" value="KUG59426.1"/>
    <property type="molecule type" value="Genomic_DNA"/>
</dbReference>
<evidence type="ECO:0000259" key="3">
    <source>
        <dbReference type="Pfam" id="PF04321"/>
    </source>
</evidence>
<dbReference type="GO" id="GO:0048270">
    <property type="term" value="F:methionine adenosyltransferase regulator activity"/>
    <property type="evidence" value="ECO:0007669"/>
    <property type="project" value="TreeGrafter"/>
</dbReference>
<dbReference type="InterPro" id="IPR036291">
    <property type="entry name" value="NAD(P)-bd_dom_sf"/>
</dbReference>
<keyword evidence="2" id="KW-0560">Oxidoreductase</keyword>
<comment type="function">
    <text evidence="2">Catalyzes the reduction of dTDP-6-deoxy-L-lyxo-4-hexulose to yield dTDP-L-rhamnose.</text>
</comment>
<dbReference type="InterPro" id="IPR029903">
    <property type="entry name" value="RmlD-like-bd"/>
</dbReference>
<dbReference type="GO" id="GO:0048269">
    <property type="term" value="C:methionine adenosyltransferase complex"/>
    <property type="evidence" value="ECO:0007669"/>
    <property type="project" value="TreeGrafter"/>
</dbReference>
<feature type="domain" description="RmlD-like substrate binding" evidence="3">
    <location>
        <begin position="72"/>
        <end position="222"/>
    </location>
</feature>
<dbReference type="GO" id="GO:0008831">
    <property type="term" value="F:dTDP-4-dehydrorhamnose reductase activity"/>
    <property type="evidence" value="ECO:0007669"/>
    <property type="project" value="UniProtKB-EC"/>
</dbReference>
<dbReference type="RefSeq" id="WP_058889901.1">
    <property type="nucleotide sequence ID" value="NZ_LQBL01000002.1"/>
</dbReference>
<organism evidence="4 5">
    <name type="scientific">Serinicoccus chungangensis</name>
    <dbReference type="NCBI Taxonomy" id="767452"/>
    <lineage>
        <taxon>Bacteria</taxon>
        <taxon>Bacillati</taxon>
        <taxon>Actinomycetota</taxon>
        <taxon>Actinomycetes</taxon>
        <taxon>Micrococcales</taxon>
        <taxon>Ornithinimicrobiaceae</taxon>
        <taxon>Serinicoccus</taxon>
    </lineage>
</organism>
<gene>
    <name evidence="4" type="ORF">AVL62_07080</name>
</gene>
<dbReference type="Gene3D" id="3.40.50.720">
    <property type="entry name" value="NAD(P)-binding Rossmann-like Domain"/>
    <property type="match status" value="1"/>
</dbReference>
<evidence type="ECO:0000313" key="4">
    <source>
        <dbReference type="EMBL" id="KUG59426.1"/>
    </source>
</evidence>
<evidence type="ECO:0000313" key="5">
    <source>
        <dbReference type="Proteomes" id="UP000054837"/>
    </source>
</evidence>
<keyword evidence="5" id="KW-1185">Reference proteome</keyword>
<name>A0A0W8IH80_9MICO</name>
<dbReference type="SUPFAM" id="SSF51735">
    <property type="entry name" value="NAD(P)-binding Rossmann-fold domains"/>
    <property type="match status" value="1"/>
</dbReference>
<dbReference type="PANTHER" id="PTHR10491:SF4">
    <property type="entry name" value="METHIONINE ADENOSYLTRANSFERASE 2 SUBUNIT BETA"/>
    <property type="match status" value="1"/>
</dbReference>
<dbReference type="GO" id="GO:0006556">
    <property type="term" value="P:S-adenosylmethionine biosynthetic process"/>
    <property type="evidence" value="ECO:0007669"/>
    <property type="project" value="TreeGrafter"/>
</dbReference>
<evidence type="ECO:0000256" key="2">
    <source>
        <dbReference type="RuleBase" id="RU364082"/>
    </source>
</evidence>
<comment type="pathway">
    <text evidence="2">Carbohydrate biosynthesis; dTDP-L-rhamnose biosynthesis.</text>
</comment>
<dbReference type="AlphaFoldDB" id="A0A0W8IH80"/>
<sequence length="255" mass="26950">MARMDGTWLITGLNGTVAPKVAARVVGLGGEVVGWDRAAVPPDDVAAGRAFLTALRPAGIFHLGMGAEAWAGRLAAYAREHELPFVVTSSVSVFGDAPGDPDGPFRPSDAPTATDDYGSYKARCEVAVREAHPRAVVARIGWQADPDGVGNNMVAQLAAQAEASGGVVRASRRWRPATSWMADTAAALTDLATSGRAGTVHLDGNAADAWTFPQVVRHVARVTGHAWTVQEHEELDHDTRLVGDEDLIRPFSART</sequence>
<evidence type="ECO:0000256" key="1">
    <source>
        <dbReference type="ARBA" id="ARBA00010944"/>
    </source>
</evidence>
<dbReference type="Pfam" id="PF04321">
    <property type="entry name" value="RmlD_sub_bind"/>
    <property type="match status" value="1"/>
</dbReference>
<reference evidence="4 5" key="1">
    <citation type="submission" date="2015-12" db="EMBL/GenBank/DDBJ databases">
        <title>Serinicoccus chungangenesis strain CD08_5 genome sequencing and assembly.</title>
        <authorList>
            <person name="Chander A.M."/>
            <person name="Kaur G."/>
            <person name="Nair G.R."/>
            <person name="Dhawan D.K."/>
            <person name="Kochhar R.K."/>
            <person name="Mayilraj S."/>
            <person name="Bhadada S.K."/>
        </authorList>
    </citation>
    <scope>NUCLEOTIDE SEQUENCE [LARGE SCALE GENOMIC DNA]</scope>
    <source>
        <strain evidence="4 5">CD08_5</strain>
    </source>
</reference>
<comment type="similarity">
    <text evidence="1 2">Belongs to the dTDP-4-dehydrorhamnose reductase family.</text>
</comment>
<protein>
    <recommendedName>
        <fullName evidence="2">dTDP-4-dehydrorhamnose reductase</fullName>
        <ecNumber evidence="2">1.1.1.133</ecNumber>
    </recommendedName>
</protein>
<proteinExistence type="inferred from homology"/>